<organism evidence="1 2">
    <name type="scientific">Cichorium intybus</name>
    <name type="common">Chicory</name>
    <dbReference type="NCBI Taxonomy" id="13427"/>
    <lineage>
        <taxon>Eukaryota</taxon>
        <taxon>Viridiplantae</taxon>
        <taxon>Streptophyta</taxon>
        <taxon>Embryophyta</taxon>
        <taxon>Tracheophyta</taxon>
        <taxon>Spermatophyta</taxon>
        <taxon>Magnoliopsida</taxon>
        <taxon>eudicotyledons</taxon>
        <taxon>Gunneridae</taxon>
        <taxon>Pentapetalae</taxon>
        <taxon>asterids</taxon>
        <taxon>campanulids</taxon>
        <taxon>Asterales</taxon>
        <taxon>Asteraceae</taxon>
        <taxon>Cichorioideae</taxon>
        <taxon>Cichorieae</taxon>
        <taxon>Cichoriinae</taxon>
        <taxon>Cichorium</taxon>
    </lineage>
</organism>
<name>A0ACB9D2F5_CICIN</name>
<dbReference type="Proteomes" id="UP001055811">
    <property type="component" value="Linkage Group LG05"/>
</dbReference>
<reference evidence="2" key="1">
    <citation type="journal article" date="2022" name="Mol. Ecol. Resour.">
        <title>The genomes of chicory, endive, great burdock and yacon provide insights into Asteraceae palaeo-polyploidization history and plant inulin production.</title>
        <authorList>
            <person name="Fan W."/>
            <person name="Wang S."/>
            <person name="Wang H."/>
            <person name="Wang A."/>
            <person name="Jiang F."/>
            <person name="Liu H."/>
            <person name="Zhao H."/>
            <person name="Xu D."/>
            <person name="Zhang Y."/>
        </authorList>
    </citation>
    <scope>NUCLEOTIDE SEQUENCE [LARGE SCALE GENOMIC DNA]</scope>
    <source>
        <strain evidence="2">cv. Punajuju</strain>
    </source>
</reference>
<sequence length="99" mass="11046">MLRKTFQFSEMDEGIDTLAIDVFSSVENIIKHLSGDKSKLEKFLMAANDLTDKFISGASHNQETNKSDELDVLLSVNSTVEIEVENPTDIRNKSKGVQV</sequence>
<dbReference type="EMBL" id="CM042013">
    <property type="protein sequence ID" value="KAI3740749.1"/>
    <property type="molecule type" value="Genomic_DNA"/>
</dbReference>
<keyword evidence="2" id="KW-1185">Reference proteome</keyword>
<protein>
    <submittedName>
        <fullName evidence="1">Uncharacterized protein</fullName>
    </submittedName>
</protein>
<gene>
    <name evidence="1" type="ORF">L2E82_31222</name>
</gene>
<evidence type="ECO:0000313" key="1">
    <source>
        <dbReference type="EMBL" id="KAI3740749.1"/>
    </source>
</evidence>
<comment type="caution">
    <text evidence="1">The sequence shown here is derived from an EMBL/GenBank/DDBJ whole genome shotgun (WGS) entry which is preliminary data.</text>
</comment>
<reference evidence="1 2" key="2">
    <citation type="journal article" date="2022" name="Mol. Ecol. Resour.">
        <title>The genomes of chicory, endive, great burdock and yacon provide insights into Asteraceae paleo-polyploidization history and plant inulin production.</title>
        <authorList>
            <person name="Fan W."/>
            <person name="Wang S."/>
            <person name="Wang H."/>
            <person name="Wang A."/>
            <person name="Jiang F."/>
            <person name="Liu H."/>
            <person name="Zhao H."/>
            <person name="Xu D."/>
            <person name="Zhang Y."/>
        </authorList>
    </citation>
    <scope>NUCLEOTIDE SEQUENCE [LARGE SCALE GENOMIC DNA]</scope>
    <source>
        <strain evidence="2">cv. Punajuju</strain>
        <tissue evidence="1">Leaves</tissue>
    </source>
</reference>
<evidence type="ECO:0000313" key="2">
    <source>
        <dbReference type="Proteomes" id="UP001055811"/>
    </source>
</evidence>
<proteinExistence type="predicted"/>
<accession>A0ACB9D2F5</accession>